<dbReference type="Gene3D" id="3.20.20.80">
    <property type="entry name" value="Glycosidases"/>
    <property type="match status" value="1"/>
</dbReference>
<name>A0A1B6LHE0_9HEMI</name>
<dbReference type="EMBL" id="GEBQ01016855">
    <property type="protein sequence ID" value="JAT23122.1"/>
    <property type="molecule type" value="Transcribed_RNA"/>
</dbReference>
<gene>
    <name evidence="10" type="ORF">g.22917</name>
</gene>
<proteinExistence type="inferred from homology"/>
<dbReference type="PANTHER" id="PTHR11069">
    <property type="entry name" value="GLUCOSYLCERAMIDASE"/>
    <property type="match status" value="1"/>
</dbReference>
<keyword evidence="6" id="KW-0746">Sphingolipid metabolism</keyword>
<dbReference type="Pfam" id="PF02055">
    <property type="entry name" value="Glyco_hydro_30"/>
    <property type="match status" value="1"/>
</dbReference>
<dbReference type="InterPro" id="IPR033452">
    <property type="entry name" value="GH30_C"/>
</dbReference>
<feature type="signal peptide" evidence="7">
    <location>
        <begin position="1"/>
        <end position="21"/>
    </location>
</feature>
<dbReference type="InterPro" id="IPR001139">
    <property type="entry name" value="Glyco_hydro_30"/>
</dbReference>
<dbReference type="InterPro" id="IPR013780">
    <property type="entry name" value="Glyco_hydro_b"/>
</dbReference>
<keyword evidence="4 7" id="KW-0732">Signal</keyword>
<evidence type="ECO:0000256" key="6">
    <source>
        <dbReference type="RuleBase" id="RU361188"/>
    </source>
</evidence>
<comment type="similarity">
    <text evidence="2 6">Belongs to the glycosyl hydrolase 30 family.</text>
</comment>
<dbReference type="InterPro" id="IPR033453">
    <property type="entry name" value="Glyco_hydro_30_TIM-barrel"/>
</dbReference>
<evidence type="ECO:0000256" key="2">
    <source>
        <dbReference type="ARBA" id="ARBA00005382"/>
    </source>
</evidence>
<dbReference type="InterPro" id="IPR017853">
    <property type="entry name" value="GH"/>
</dbReference>
<evidence type="ECO:0000256" key="7">
    <source>
        <dbReference type="SAM" id="SignalP"/>
    </source>
</evidence>
<dbReference type="SUPFAM" id="SSF51445">
    <property type="entry name" value="(Trans)glycosidases"/>
    <property type="match status" value="1"/>
</dbReference>
<keyword evidence="6" id="KW-0326">Glycosidase</keyword>
<evidence type="ECO:0000256" key="5">
    <source>
        <dbReference type="ARBA" id="ARBA00022801"/>
    </source>
</evidence>
<dbReference type="PANTHER" id="PTHR11069:SF23">
    <property type="entry name" value="LYSOSOMAL ACID GLUCOSYLCERAMIDASE"/>
    <property type="match status" value="1"/>
</dbReference>
<feature type="domain" description="Glycosyl hydrolase family 30 beta sandwich" evidence="9">
    <location>
        <begin position="503"/>
        <end position="549"/>
    </location>
</feature>
<feature type="domain" description="Glycosyl hydrolase family 30 TIM-barrel" evidence="8">
    <location>
        <begin position="105"/>
        <end position="446"/>
    </location>
</feature>
<dbReference type="SUPFAM" id="SSF51011">
    <property type="entry name" value="Glycosyl hydrolase domain"/>
    <property type="match status" value="1"/>
</dbReference>
<evidence type="ECO:0000256" key="1">
    <source>
        <dbReference type="ARBA" id="ARBA00001013"/>
    </source>
</evidence>
<comment type="catalytic activity">
    <reaction evidence="1">
        <text>a beta-D-glucosyl-(1&lt;-&gt;1')-N-acylsphing-4-enine + H2O = an N-acylsphing-4-enine + D-glucose</text>
        <dbReference type="Rhea" id="RHEA:13269"/>
        <dbReference type="ChEBI" id="CHEBI:4167"/>
        <dbReference type="ChEBI" id="CHEBI:15377"/>
        <dbReference type="ChEBI" id="CHEBI:22801"/>
        <dbReference type="ChEBI" id="CHEBI:52639"/>
        <dbReference type="EC" id="3.2.1.45"/>
    </reaction>
    <physiologicalReaction direction="left-to-right" evidence="1">
        <dbReference type="Rhea" id="RHEA:13270"/>
    </physiologicalReaction>
</comment>
<evidence type="ECO:0000256" key="4">
    <source>
        <dbReference type="ARBA" id="ARBA00022729"/>
    </source>
</evidence>
<dbReference type="GO" id="GO:0006680">
    <property type="term" value="P:glucosylceramide catabolic process"/>
    <property type="evidence" value="ECO:0007669"/>
    <property type="project" value="TreeGrafter"/>
</dbReference>
<keyword evidence="6" id="KW-0443">Lipid metabolism</keyword>
<dbReference type="PRINTS" id="PR00843">
    <property type="entry name" value="GLHYDRLASE30"/>
</dbReference>
<keyword evidence="5 6" id="KW-0378">Hydrolase</keyword>
<protein>
    <recommendedName>
        <fullName evidence="3 6">Glucosylceramidase</fullName>
        <ecNumber evidence="3 6">3.2.1.45</ecNumber>
    </recommendedName>
</protein>
<accession>A0A1B6LHE0</accession>
<feature type="chain" id="PRO_5008587392" description="Glucosylceramidase" evidence="7">
    <location>
        <begin position="22"/>
        <end position="553"/>
    </location>
</feature>
<dbReference type="GO" id="GO:0016020">
    <property type="term" value="C:membrane"/>
    <property type="evidence" value="ECO:0007669"/>
    <property type="project" value="GOC"/>
</dbReference>
<dbReference type="AlphaFoldDB" id="A0A1B6LHE0"/>
<dbReference type="Pfam" id="PF17189">
    <property type="entry name" value="Glyco_hydro_30C"/>
    <property type="match status" value="1"/>
</dbReference>
<dbReference type="GO" id="GO:0004348">
    <property type="term" value="F:glucosylceramidase activity"/>
    <property type="evidence" value="ECO:0007669"/>
    <property type="project" value="UniProtKB-EC"/>
</dbReference>
<evidence type="ECO:0000259" key="8">
    <source>
        <dbReference type="Pfam" id="PF02055"/>
    </source>
</evidence>
<evidence type="ECO:0000259" key="9">
    <source>
        <dbReference type="Pfam" id="PF17189"/>
    </source>
</evidence>
<reference evidence="10" key="1">
    <citation type="submission" date="2015-11" db="EMBL/GenBank/DDBJ databases">
        <title>De novo transcriptome assembly of four potential Pierce s Disease insect vectors from Arizona vineyards.</title>
        <authorList>
            <person name="Tassone E.E."/>
        </authorList>
    </citation>
    <scope>NUCLEOTIDE SEQUENCE</scope>
</reference>
<evidence type="ECO:0000256" key="3">
    <source>
        <dbReference type="ARBA" id="ARBA00012658"/>
    </source>
</evidence>
<sequence length="553" mass="61451">MEMVFIWLLVIFSITGTSVLGDLACIPRQGSPGQGYICVCNSTYCDTIDRPAPLARGLFHWYSTSNSTPGFSHTTGTFQPEPSFSNSSGGVFRINASVTFQEFLGFGAAFTDTSGILISSLPAGAQDNLIESYFGTSGIEYNLGRLPIGGTDFSPRPYTLDDVPFDEDLQHFNLTEEDHSYKIPYIKKALSVSERGINLTGCSWMAPAWMKDNANNRRGYLRAKYFHVWAQYHIKFLEAYQKEGIDIWGLSGGNEVMLSMMLPVALNSLNCTLETAPIQRLWLKEHLKPLLVASNFSNVKFLGLEDARLFAPYWMSRFAEDPEAYQYLDGLALHWYFDFFSSPSILSKLHEDFPDKMIMYTESSINFAPMSKYLGPWMVAALYSHNIIENLSHWTQSYMDWNLAVDLEGGPSLGLDVAGAIVVNSTAGEFYKQPVFYAIGHFSKFIPPGSRIVQVETGQNQTSRAGVGLSLMRMVQEENEELFLSATASPGPPSPTPSIGSSCLATANPDGSYSVIVHNLSNETTTVKIEDPRLGYINVDIDAFSVNSFIYWL</sequence>
<dbReference type="EC" id="3.2.1.45" evidence="3 6"/>
<evidence type="ECO:0000313" key="10">
    <source>
        <dbReference type="EMBL" id="JAT23122.1"/>
    </source>
</evidence>
<organism evidence="10">
    <name type="scientific">Graphocephala atropunctata</name>
    <dbReference type="NCBI Taxonomy" id="36148"/>
    <lineage>
        <taxon>Eukaryota</taxon>
        <taxon>Metazoa</taxon>
        <taxon>Ecdysozoa</taxon>
        <taxon>Arthropoda</taxon>
        <taxon>Hexapoda</taxon>
        <taxon>Insecta</taxon>
        <taxon>Pterygota</taxon>
        <taxon>Neoptera</taxon>
        <taxon>Paraneoptera</taxon>
        <taxon>Hemiptera</taxon>
        <taxon>Auchenorrhyncha</taxon>
        <taxon>Membracoidea</taxon>
        <taxon>Cicadellidae</taxon>
        <taxon>Cicadellinae</taxon>
        <taxon>Cicadellini</taxon>
        <taxon>Graphocephala</taxon>
    </lineage>
</organism>
<dbReference type="Gene3D" id="2.60.40.1180">
    <property type="entry name" value="Golgi alpha-mannosidase II"/>
    <property type="match status" value="1"/>
</dbReference>